<name>A0AAY4CRB7_9TELE</name>
<dbReference type="AlphaFoldDB" id="A0AAY4CRB7"/>
<evidence type="ECO:0000256" key="10">
    <source>
        <dbReference type="SAM" id="MobiDB-lite"/>
    </source>
</evidence>
<evidence type="ECO:0000256" key="2">
    <source>
        <dbReference type="ARBA" id="ARBA00022490"/>
    </source>
</evidence>
<reference evidence="11" key="2">
    <citation type="submission" date="2025-08" db="UniProtKB">
        <authorList>
            <consortium name="Ensembl"/>
        </authorList>
    </citation>
    <scope>IDENTIFICATION</scope>
</reference>
<evidence type="ECO:0000256" key="1">
    <source>
        <dbReference type="ARBA" id="ARBA00004430"/>
    </source>
</evidence>
<dbReference type="PANTHER" id="PTHR23040:SF1">
    <property type="entry name" value="OUTER DYNEIN ARM-DOCKING COMPLEX SUBUNIT 4"/>
    <property type="match status" value="1"/>
</dbReference>
<evidence type="ECO:0000256" key="4">
    <source>
        <dbReference type="ARBA" id="ARBA00022803"/>
    </source>
</evidence>
<keyword evidence="3" id="KW-0677">Repeat</keyword>
<dbReference type="PANTHER" id="PTHR23040">
    <property type="match status" value="1"/>
</dbReference>
<feature type="repeat" description="TPR" evidence="9">
    <location>
        <begin position="257"/>
        <end position="290"/>
    </location>
</feature>
<reference evidence="11" key="3">
    <citation type="submission" date="2025-09" db="UniProtKB">
        <authorList>
            <consortium name="Ensembl"/>
        </authorList>
    </citation>
    <scope>IDENTIFICATION</scope>
</reference>
<accession>A0AAY4CRB7</accession>
<feature type="region of interest" description="Disordered" evidence="10">
    <location>
        <begin position="112"/>
        <end position="135"/>
    </location>
</feature>
<keyword evidence="12" id="KW-1185">Reference proteome</keyword>
<comment type="subcellular location">
    <subcellularLocation>
        <location evidence="1">Cytoplasm</location>
        <location evidence="1">Cytoskeleton</location>
        <location evidence="1">Cilium axoneme</location>
    </subcellularLocation>
</comment>
<evidence type="ECO:0000256" key="8">
    <source>
        <dbReference type="ARBA" id="ARBA00034143"/>
    </source>
</evidence>
<sequence>FDIKSRRSSLCSSPCLQIPDISLHLQNAICVGHALSALVQGLYQKTEALYAMGEFEFALVYYHRGYKLRLELHEFRWGIQKAQEAIYNCVGSPSGVKLEKKGDLSFLNEQEQSKAIPPGKKVQQPHRQKTPSTERTSRQLLGELYSDKEYLEKLLKNQGGSTLIMGYVSYLDTCTEFWQQQRPIYARQRERKLLQQLWSRSSPPSDPMDYILSSFQDIDAALSVGNATGSLKKAREVLKKVQGFSEGDLPQKSEVLGSIYSCIGNALMDLGQMDEALENHQKDLELAEQWCPGSSVWGRCFAQWHLSGTLVDRQPSDYGAASLTTRPPLPLN</sequence>
<dbReference type="Gene3D" id="1.25.40.10">
    <property type="entry name" value="Tetratricopeptide repeat domain"/>
    <property type="match status" value="1"/>
</dbReference>
<keyword evidence="2" id="KW-0963">Cytoplasm</keyword>
<dbReference type="PROSITE" id="PS50005">
    <property type="entry name" value="TPR"/>
    <property type="match status" value="1"/>
</dbReference>
<dbReference type="InterPro" id="IPR019734">
    <property type="entry name" value="TPR_rpt"/>
</dbReference>
<evidence type="ECO:0000256" key="9">
    <source>
        <dbReference type="PROSITE-ProRule" id="PRU00339"/>
    </source>
</evidence>
<proteinExistence type="predicted"/>
<dbReference type="Proteomes" id="UP000694580">
    <property type="component" value="Chromosome 7"/>
</dbReference>
<dbReference type="SUPFAM" id="SSF48452">
    <property type="entry name" value="TPR-like"/>
    <property type="match status" value="1"/>
</dbReference>
<dbReference type="InterPro" id="IPR040111">
    <property type="entry name" value="ODAD4"/>
</dbReference>
<evidence type="ECO:0000256" key="5">
    <source>
        <dbReference type="ARBA" id="ARBA00023212"/>
    </source>
</evidence>
<organism evidence="11 12">
    <name type="scientific">Denticeps clupeoides</name>
    <name type="common">denticle herring</name>
    <dbReference type="NCBI Taxonomy" id="299321"/>
    <lineage>
        <taxon>Eukaryota</taxon>
        <taxon>Metazoa</taxon>
        <taxon>Chordata</taxon>
        <taxon>Craniata</taxon>
        <taxon>Vertebrata</taxon>
        <taxon>Euteleostomi</taxon>
        <taxon>Actinopterygii</taxon>
        <taxon>Neopterygii</taxon>
        <taxon>Teleostei</taxon>
        <taxon>Clupei</taxon>
        <taxon>Clupeiformes</taxon>
        <taxon>Denticipitoidei</taxon>
        <taxon>Denticipitidae</taxon>
        <taxon>Denticeps</taxon>
    </lineage>
</organism>
<evidence type="ECO:0000256" key="3">
    <source>
        <dbReference type="ARBA" id="ARBA00022737"/>
    </source>
</evidence>
<evidence type="ECO:0000313" key="11">
    <source>
        <dbReference type="Ensembl" id="ENSDCDP00010035780.1"/>
    </source>
</evidence>
<keyword evidence="5" id="KW-0206">Cytoskeleton</keyword>
<dbReference type="SMART" id="SM00028">
    <property type="entry name" value="TPR"/>
    <property type="match status" value="2"/>
</dbReference>
<evidence type="ECO:0000313" key="12">
    <source>
        <dbReference type="Proteomes" id="UP000694580"/>
    </source>
</evidence>
<dbReference type="Ensembl" id="ENSDCDT00010044887.1">
    <property type="protein sequence ID" value="ENSDCDP00010035780.1"/>
    <property type="gene ID" value="ENSDCDG00010023310.1"/>
</dbReference>
<keyword evidence="4 9" id="KW-0802">TPR repeat</keyword>
<dbReference type="GO" id="GO:0005930">
    <property type="term" value="C:axoneme"/>
    <property type="evidence" value="ECO:0007669"/>
    <property type="project" value="UniProtKB-SubCell"/>
</dbReference>
<dbReference type="InterPro" id="IPR011990">
    <property type="entry name" value="TPR-like_helical_dom_sf"/>
</dbReference>
<evidence type="ECO:0000256" key="6">
    <source>
        <dbReference type="ARBA" id="ARBA00023273"/>
    </source>
</evidence>
<protein>
    <recommendedName>
        <fullName evidence="7">Outer dynein arm-docking complex subunit 4</fullName>
    </recommendedName>
    <alternativeName>
        <fullName evidence="8">Tetratricopeptide repeat protein 25</fullName>
    </alternativeName>
</protein>
<reference evidence="11 12" key="1">
    <citation type="submission" date="2020-06" db="EMBL/GenBank/DDBJ databases">
        <authorList>
            <consortium name="Wellcome Sanger Institute Data Sharing"/>
        </authorList>
    </citation>
    <scope>NUCLEOTIDE SEQUENCE [LARGE SCALE GENOMIC DNA]</scope>
</reference>
<evidence type="ECO:0000256" key="7">
    <source>
        <dbReference type="ARBA" id="ARBA00034139"/>
    </source>
</evidence>
<keyword evidence="6" id="KW-0966">Cell projection</keyword>
<dbReference type="GeneTree" id="ENSGT00390000007911"/>